<dbReference type="Proteomes" id="UP000791080">
    <property type="component" value="Unassembled WGS sequence"/>
</dbReference>
<feature type="compositionally biased region" description="Basic and acidic residues" evidence="1">
    <location>
        <begin position="26"/>
        <end position="43"/>
    </location>
</feature>
<keyword evidence="3" id="KW-1185">Reference proteome</keyword>
<name>A0ABT1JGV3_ACTCY</name>
<dbReference type="RefSeq" id="WP_051313812.1">
    <property type="nucleotide sequence ID" value="NZ_AUBJ02000001.1"/>
</dbReference>
<evidence type="ECO:0000313" key="2">
    <source>
        <dbReference type="EMBL" id="MCP2331716.1"/>
    </source>
</evidence>
<comment type="caution">
    <text evidence="2">The sequence shown here is derived from an EMBL/GenBank/DDBJ whole genome shotgun (WGS) entry which is preliminary data.</text>
</comment>
<protein>
    <submittedName>
        <fullName evidence="2">Conserved protein YloU, alkaline shock protein (Asp23) family</fullName>
    </submittedName>
</protein>
<evidence type="ECO:0000256" key="1">
    <source>
        <dbReference type="SAM" id="MobiDB-lite"/>
    </source>
</evidence>
<feature type="compositionally biased region" description="Basic and acidic residues" evidence="1">
    <location>
        <begin position="1"/>
        <end position="12"/>
    </location>
</feature>
<gene>
    <name evidence="2" type="ORF">G443_001986</name>
</gene>
<evidence type="ECO:0000313" key="3">
    <source>
        <dbReference type="Proteomes" id="UP000791080"/>
    </source>
</evidence>
<organism evidence="2 3">
    <name type="scientific">Actinoalloteichus caeruleus DSM 43889</name>
    <dbReference type="NCBI Taxonomy" id="1120930"/>
    <lineage>
        <taxon>Bacteria</taxon>
        <taxon>Bacillati</taxon>
        <taxon>Actinomycetota</taxon>
        <taxon>Actinomycetes</taxon>
        <taxon>Pseudonocardiales</taxon>
        <taxon>Pseudonocardiaceae</taxon>
        <taxon>Actinoalloteichus</taxon>
        <taxon>Actinoalloteichus cyanogriseus</taxon>
    </lineage>
</organism>
<sequence>MTPGAHRLDRASPRRPTGSEGAGPGVEDRPSRVERTPPDDAGERGTLTIKDQVLRKVARQAVGESPTVLPSGGGGHGGAKVRITDPGDGLHLRLDVALRYPCRVRSAVAEIRERVRAGLLRATGRETRTVDVRIVALRGVSPARVE</sequence>
<feature type="region of interest" description="Disordered" evidence="1">
    <location>
        <begin position="1"/>
        <end position="82"/>
    </location>
</feature>
<dbReference type="EMBL" id="AUBJ02000001">
    <property type="protein sequence ID" value="MCP2331716.1"/>
    <property type="molecule type" value="Genomic_DNA"/>
</dbReference>
<proteinExistence type="predicted"/>
<accession>A0ABT1JGV3</accession>
<reference evidence="2 3" key="1">
    <citation type="submission" date="2022-06" db="EMBL/GenBank/DDBJ databases">
        <title>Genomic Encyclopedia of Type Strains, Phase I: the one thousand microbial genomes (KMG-I) project.</title>
        <authorList>
            <person name="Kyrpides N."/>
        </authorList>
    </citation>
    <scope>NUCLEOTIDE SEQUENCE [LARGE SCALE GENOMIC DNA]</scope>
    <source>
        <strain evidence="2 3">DSM 43889</strain>
    </source>
</reference>